<protein>
    <recommendedName>
        <fullName evidence="3">AMP-activated protein kinase glycogen-binding domain-containing protein</fullName>
    </recommendedName>
</protein>
<dbReference type="InterPro" id="IPR014756">
    <property type="entry name" value="Ig_E-set"/>
</dbReference>
<dbReference type="PANTHER" id="PTHR10343">
    <property type="entry name" value="5'-AMP-ACTIVATED PROTEIN KINASE , BETA SUBUNIT"/>
    <property type="match status" value="1"/>
</dbReference>
<dbReference type="InterPro" id="IPR013783">
    <property type="entry name" value="Ig-like_fold"/>
</dbReference>
<keyword evidence="2" id="KW-1133">Transmembrane helix</keyword>
<sequence>MKKYSFNDEIKNKKLQESLKYAIMDKIYEKKYKKMYFKKLAYSFGIILLLAFTLLIGYNYGKHTQDNKTTLVFKLKRPDAESVKLVGDFNNWNREGINLKNQNGYWKTQIKLEEGSYRYFFIVDGKVVLDPANPTIDDPFGDKLSLVNVYQEGKDNRL</sequence>
<keyword evidence="2" id="KW-0472">Membrane</keyword>
<name>A0A5D0MJP8_9BACT</name>
<evidence type="ECO:0000313" key="4">
    <source>
        <dbReference type="EMBL" id="TYB31761.1"/>
    </source>
</evidence>
<dbReference type="EMBL" id="VSIX01000029">
    <property type="protein sequence ID" value="TYB31761.1"/>
    <property type="molecule type" value="Genomic_DNA"/>
</dbReference>
<dbReference type="PANTHER" id="PTHR10343:SF84">
    <property type="entry name" value="5'-AMP-ACTIVATED PROTEIN KINASE SUBUNIT BETA-1"/>
    <property type="match status" value="1"/>
</dbReference>
<dbReference type="InterPro" id="IPR032640">
    <property type="entry name" value="AMPK1_CBM"/>
</dbReference>
<feature type="transmembrane region" description="Helical" evidence="2">
    <location>
        <begin position="40"/>
        <end position="60"/>
    </location>
</feature>
<dbReference type="SUPFAM" id="SSF81296">
    <property type="entry name" value="E set domains"/>
    <property type="match status" value="1"/>
</dbReference>
<dbReference type="Gene3D" id="2.60.40.10">
    <property type="entry name" value="Immunoglobulins"/>
    <property type="match status" value="1"/>
</dbReference>
<evidence type="ECO:0000256" key="2">
    <source>
        <dbReference type="SAM" id="Phobius"/>
    </source>
</evidence>
<evidence type="ECO:0000313" key="5">
    <source>
        <dbReference type="Proteomes" id="UP000324143"/>
    </source>
</evidence>
<gene>
    <name evidence="4" type="ORF">FXF47_02505</name>
</gene>
<keyword evidence="2" id="KW-0812">Transmembrane</keyword>
<proteinExistence type="inferred from homology"/>
<keyword evidence="5" id="KW-1185">Reference proteome</keyword>
<dbReference type="CDD" id="cd02859">
    <property type="entry name" value="E_set_AMPKbeta_like_N"/>
    <property type="match status" value="1"/>
</dbReference>
<dbReference type="AlphaFoldDB" id="A0A5D0MJP8"/>
<comment type="caution">
    <text evidence="4">The sequence shown here is derived from an EMBL/GenBank/DDBJ whole genome shotgun (WGS) entry which is preliminary data.</text>
</comment>
<reference evidence="4" key="1">
    <citation type="submission" date="2019-08" db="EMBL/GenBank/DDBJ databases">
        <title>Genomic characterization of a novel candidate phylum (ARYD3) from a high temperature, high salinity tertiary oil reservoir in north central Oklahoma, USA.</title>
        <authorList>
            <person name="Youssef N.H."/>
            <person name="Yadav A."/>
            <person name="Elshahed M.S."/>
        </authorList>
    </citation>
    <scope>NUCLEOTIDE SEQUENCE [LARGE SCALE GENOMIC DNA]</scope>
    <source>
        <strain evidence="4">ARYD3</strain>
    </source>
</reference>
<feature type="domain" description="AMP-activated protein kinase glycogen-binding" evidence="3">
    <location>
        <begin position="77"/>
        <end position="151"/>
    </location>
</feature>
<comment type="similarity">
    <text evidence="1">Belongs to the 5'-AMP-activated protein kinase beta subunit family.</text>
</comment>
<evidence type="ECO:0000259" key="3">
    <source>
        <dbReference type="Pfam" id="PF16561"/>
    </source>
</evidence>
<dbReference type="Pfam" id="PF16561">
    <property type="entry name" value="AMPK1_CBM"/>
    <property type="match status" value="1"/>
</dbReference>
<accession>A0A5D0MJP8</accession>
<dbReference type="Proteomes" id="UP000324143">
    <property type="component" value="Unassembled WGS sequence"/>
</dbReference>
<organism evidence="4 5">
    <name type="scientific">Candidatus Mcinerneyibacterium aminivorans</name>
    <dbReference type="NCBI Taxonomy" id="2703815"/>
    <lineage>
        <taxon>Bacteria</taxon>
        <taxon>Candidatus Macinerneyibacteriota</taxon>
        <taxon>Candidatus Mcinerneyibacteria</taxon>
        <taxon>Candidatus Mcinerneyibacteriales</taxon>
        <taxon>Candidatus Mcinerneyibacteriaceae</taxon>
        <taxon>Candidatus Mcinerneyibacterium</taxon>
    </lineage>
</organism>
<evidence type="ECO:0000256" key="1">
    <source>
        <dbReference type="ARBA" id="ARBA00010926"/>
    </source>
</evidence>
<dbReference type="InterPro" id="IPR050827">
    <property type="entry name" value="CRP1_MDG1_kinase"/>
</dbReference>